<gene>
    <name evidence="4" type="ORF">RI845_05625</name>
</gene>
<accession>A0ABY9TLL8</accession>
<evidence type="ECO:0000259" key="3">
    <source>
        <dbReference type="PROSITE" id="PS50894"/>
    </source>
</evidence>
<dbReference type="RefSeq" id="WP_348388770.1">
    <property type="nucleotide sequence ID" value="NZ_CP134146.1"/>
</dbReference>
<feature type="domain" description="HPt" evidence="3">
    <location>
        <begin position="19"/>
        <end position="116"/>
    </location>
</feature>
<dbReference type="Proteomes" id="UP001248581">
    <property type="component" value="Chromosome"/>
</dbReference>
<evidence type="ECO:0000313" key="5">
    <source>
        <dbReference type="Proteomes" id="UP001248581"/>
    </source>
</evidence>
<keyword evidence="5" id="KW-1185">Reference proteome</keyword>
<dbReference type="Pfam" id="PF01627">
    <property type="entry name" value="Hpt"/>
    <property type="match status" value="1"/>
</dbReference>
<evidence type="ECO:0000313" key="4">
    <source>
        <dbReference type="EMBL" id="WNC69627.1"/>
    </source>
</evidence>
<reference evidence="5" key="1">
    <citation type="submission" date="2023-09" db="EMBL/GenBank/DDBJ databases">
        <authorList>
            <person name="Li S."/>
            <person name="Li X."/>
            <person name="Zhang C."/>
            <person name="Zhao Z."/>
        </authorList>
    </citation>
    <scope>NUCLEOTIDE SEQUENCE [LARGE SCALE GENOMIC DNA]</scope>
    <source>
        <strain evidence="5">SQ345</strain>
    </source>
</reference>
<keyword evidence="1" id="KW-0902">Two-component regulatory system</keyword>
<dbReference type="InterPro" id="IPR036641">
    <property type="entry name" value="HPT_dom_sf"/>
</dbReference>
<dbReference type="EMBL" id="CP134146">
    <property type="protein sequence ID" value="WNC69627.1"/>
    <property type="molecule type" value="Genomic_DNA"/>
</dbReference>
<dbReference type="SUPFAM" id="SSF47226">
    <property type="entry name" value="Histidine-containing phosphotransfer domain, HPT domain"/>
    <property type="match status" value="1"/>
</dbReference>
<dbReference type="PROSITE" id="PS50894">
    <property type="entry name" value="HPT"/>
    <property type="match status" value="1"/>
</dbReference>
<sequence length="116" mass="13045">MIKNAKIDLTGFWEVFAGDTDTAAEVVNMFSDYAPILLDEIDVALENLNSEVMLLKIHQLKGTIAYLGFSDISHLIKSIEESIKERGLPSGANDYERLKEEITILEECLVKEVLKE</sequence>
<name>A0ABY9TLL8_9GAMM</name>
<proteinExistence type="predicted"/>
<protein>
    <submittedName>
        <fullName evidence="4">Hpt domain-containing protein</fullName>
    </submittedName>
</protein>
<keyword evidence="2" id="KW-0597">Phosphoprotein</keyword>
<dbReference type="InterPro" id="IPR008207">
    <property type="entry name" value="Sig_transdc_His_kin_Hpt_dom"/>
</dbReference>
<feature type="modified residue" description="Phosphohistidine" evidence="2">
    <location>
        <position position="58"/>
    </location>
</feature>
<organism evidence="4 5">
    <name type="scientific">Thalassotalea nanhaiensis</name>
    <dbReference type="NCBI Taxonomy" id="3065648"/>
    <lineage>
        <taxon>Bacteria</taxon>
        <taxon>Pseudomonadati</taxon>
        <taxon>Pseudomonadota</taxon>
        <taxon>Gammaproteobacteria</taxon>
        <taxon>Alteromonadales</taxon>
        <taxon>Colwelliaceae</taxon>
        <taxon>Thalassotalea</taxon>
    </lineage>
</organism>
<evidence type="ECO:0000256" key="2">
    <source>
        <dbReference type="PROSITE-ProRule" id="PRU00110"/>
    </source>
</evidence>
<evidence type="ECO:0000256" key="1">
    <source>
        <dbReference type="ARBA" id="ARBA00023012"/>
    </source>
</evidence>
<dbReference type="Gene3D" id="1.20.120.160">
    <property type="entry name" value="HPT domain"/>
    <property type="match status" value="1"/>
</dbReference>